<dbReference type="EMBL" id="JAHESE010000064">
    <property type="protein sequence ID" value="MBT1712390.1"/>
    <property type="molecule type" value="Genomic_DNA"/>
</dbReference>
<proteinExistence type="predicted"/>
<reference evidence="2 3" key="1">
    <citation type="submission" date="2021-05" db="EMBL/GenBank/DDBJ databases">
        <title>A Polyphasic approach of four new species of the genus Ohtaekwangia: Ohtaekwangia histidinii sp. nov., Ohtaekwangia cretensis sp. nov., Ohtaekwangia indiensis sp. nov., Ohtaekwangia reichenbachii sp. nov. from diverse environment.</title>
        <authorList>
            <person name="Octaviana S."/>
        </authorList>
    </citation>
    <scope>NUCLEOTIDE SEQUENCE [LARGE SCALE GENOMIC DNA]</scope>
    <source>
        <strain evidence="2 3">PWU5</strain>
    </source>
</reference>
<feature type="domain" description="HTH cro/C1-type" evidence="1">
    <location>
        <begin position="33"/>
        <end position="88"/>
    </location>
</feature>
<comment type="caution">
    <text evidence="2">The sequence shown here is derived from an EMBL/GenBank/DDBJ whole genome shotgun (WGS) entry which is preliminary data.</text>
</comment>
<dbReference type="RefSeq" id="WP_254087956.1">
    <property type="nucleotide sequence ID" value="NZ_JAHESE010000064.1"/>
</dbReference>
<evidence type="ECO:0000259" key="1">
    <source>
        <dbReference type="PROSITE" id="PS50943"/>
    </source>
</evidence>
<dbReference type="InterPro" id="IPR001387">
    <property type="entry name" value="Cro/C1-type_HTH"/>
</dbReference>
<dbReference type="SUPFAM" id="SSF47413">
    <property type="entry name" value="lambda repressor-like DNA-binding domains"/>
    <property type="match status" value="1"/>
</dbReference>
<dbReference type="Proteomes" id="UP001319080">
    <property type="component" value="Unassembled WGS sequence"/>
</dbReference>
<keyword evidence="3" id="KW-1185">Reference proteome</keyword>
<dbReference type="InterPro" id="IPR010982">
    <property type="entry name" value="Lambda_DNA-bd_dom_sf"/>
</dbReference>
<evidence type="ECO:0000313" key="3">
    <source>
        <dbReference type="Proteomes" id="UP001319080"/>
    </source>
</evidence>
<sequence length="117" mass="13654">MAAKNDIVKHNKQPFLSEEHILEDFKTSVGSVIIRLRKTKGYSSHESFAQEYDLPRMQYWRVERGKTNLTVRTLAKLLHIHQLTMIAFMLLVIEERKAGNPNYNKKQGRKANQCKTP</sequence>
<dbReference type="GO" id="GO:0003677">
    <property type="term" value="F:DNA binding"/>
    <property type="evidence" value="ECO:0007669"/>
    <property type="project" value="InterPro"/>
</dbReference>
<dbReference type="Gene3D" id="1.10.260.40">
    <property type="entry name" value="lambda repressor-like DNA-binding domains"/>
    <property type="match status" value="1"/>
</dbReference>
<accession>A0AAP2E4E2</accession>
<dbReference type="PROSITE" id="PS50943">
    <property type="entry name" value="HTH_CROC1"/>
    <property type="match status" value="1"/>
</dbReference>
<evidence type="ECO:0000313" key="2">
    <source>
        <dbReference type="EMBL" id="MBT1712390.1"/>
    </source>
</evidence>
<protein>
    <submittedName>
        <fullName evidence="2">Helix-turn-helix domain-containing protein</fullName>
    </submittedName>
</protein>
<dbReference type="AlphaFoldDB" id="A0AAP2E4E2"/>
<gene>
    <name evidence="2" type="ORF">KK062_29380</name>
</gene>
<organism evidence="2 3">
    <name type="scientific">Dawidia cretensis</name>
    <dbReference type="NCBI Taxonomy" id="2782350"/>
    <lineage>
        <taxon>Bacteria</taxon>
        <taxon>Pseudomonadati</taxon>
        <taxon>Bacteroidota</taxon>
        <taxon>Cytophagia</taxon>
        <taxon>Cytophagales</taxon>
        <taxon>Chryseotaleaceae</taxon>
        <taxon>Dawidia</taxon>
    </lineage>
</organism>
<name>A0AAP2E4E2_9BACT</name>